<comment type="similarity">
    <text evidence="1 6">Belongs to the sigma-70 factor family. ECF subfamily.</text>
</comment>
<dbReference type="Pfam" id="PF04542">
    <property type="entry name" value="Sigma70_r2"/>
    <property type="match status" value="1"/>
</dbReference>
<evidence type="ECO:0000313" key="9">
    <source>
        <dbReference type="Proteomes" id="UP000036367"/>
    </source>
</evidence>
<evidence type="ECO:0000259" key="7">
    <source>
        <dbReference type="Pfam" id="PF04542"/>
    </source>
</evidence>
<evidence type="ECO:0000256" key="1">
    <source>
        <dbReference type="ARBA" id="ARBA00010641"/>
    </source>
</evidence>
<dbReference type="InterPro" id="IPR036388">
    <property type="entry name" value="WH-like_DNA-bd_sf"/>
</dbReference>
<dbReference type="PROSITE" id="PS01063">
    <property type="entry name" value="SIGMA70_ECF"/>
    <property type="match status" value="1"/>
</dbReference>
<dbReference type="InterPro" id="IPR014284">
    <property type="entry name" value="RNA_pol_sigma-70_dom"/>
</dbReference>
<dbReference type="Proteomes" id="UP000036367">
    <property type="component" value="Unassembled WGS sequence"/>
</dbReference>
<dbReference type="AlphaFoldDB" id="A0A0J1B7B7"/>
<proteinExistence type="inferred from homology"/>
<sequence>MNSFPDDRRVTDALRRVLRGETAEFEVVLRRYERSLRAWLAAHVPMGIDVDEIAQRSFVAAFSRLEEFELGTDFGAWLFTIARYQLMTEKTRLRRIADYHARYGPELLQRELDRRCQQSPEIWSTKIEHLERCVETLGEHLGRFLKWRYDEEIPLQEMADRSGRSVPAVKKQLWKIRGKLQECMDARLASEGGSS</sequence>
<keyword evidence="2 6" id="KW-0805">Transcription regulation</keyword>
<dbReference type="SUPFAM" id="SSF88946">
    <property type="entry name" value="Sigma2 domain of RNA polymerase sigma factors"/>
    <property type="match status" value="1"/>
</dbReference>
<dbReference type="InterPro" id="IPR000838">
    <property type="entry name" value="RNA_pol_sigma70_ECF_CS"/>
</dbReference>
<evidence type="ECO:0000256" key="3">
    <source>
        <dbReference type="ARBA" id="ARBA00023082"/>
    </source>
</evidence>
<evidence type="ECO:0000256" key="2">
    <source>
        <dbReference type="ARBA" id="ARBA00023015"/>
    </source>
</evidence>
<dbReference type="GO" id="GO:0006352">
    <property type="term" value="P:DNA-templated transcription initiation"/>
    <property type="evidence" value="ECO:0007669"/>
    <property type="project" value="InterPro"/>
</dbReference>
<dbReference type="EMBL" id="LECT01000044">
    <property type="protein sequence ID" value="KLU02366.1"/>
    <property type="molecule type" value="Genomic_DNA"/>
</dbReference>
<dbReference type="PATRIC" id="fig|595434.4.peg.5161"/>
<keyword evidence="5 6" id="KW-0804">Transcription</keyword>
<organism evidence="8 9">
    <name type="scientific">Rhodopirellula islandica</name>
    <dbReference type="NCBI Taxonomy" id="595434"/>
    <lineage>
        <taxon>Bacteria</taxon>
        <taxon>Pseudomonadati</taxon>
        <taxon>Planctomycetota</taxon>
        <taxon>Planctomycetia</taxon>
        <taxon>Pirellulales</taxon>
        <taxon>Pirellulaceae</taxon>
        <taxon>Rhodopirellula</taxon>
    </lineage>
</organism>
<dbReference type="InterPro" id="IPR013324">
    <property type="entry name" value="RNA_pol_sigma_r3/r4-like"/>
</dbReference>
<dbReference type="GO" id="GO:0003677">
    <property type="term" value="F:DNA binding"/>
    <property type="evidence" value="ECO:0007669"/>
    <property type="project" value="UniProtKB-KW"/>
</dbReference>
<dbReference type="InterPro" id="IPR007627">
    <property type="entry name" value="RNA_pol_sigma70_r2"/>
</dbReference>
<comment type="caution">
    <text evidence="8">The sequence shown here is derived from an EMBL/GenBank/DDBJ whole genome shotgun (WGS) entry which is preliminary data.</text>
</comment>
<keyword evidence="3 6" id="KW-0731">Sigma factor</keyword>
<dbReference type="Gene3D" id="1.10.10.10">
    <property type="entry name" value="Winged helix-like DNA-binding domain superfamily/Winged helix DNA-binding domain"/>
    <property type="match status" value="1"/>
</dbReference>
<evidence type="ECO:0000256" key="6">
    <source>
        <dbReference type="RuleBase" id="RU000716"/>
    </source>
</evidence>
<evidence type="ECO:0000313" key="8">
    <source>
        <dbReference type="EMBL" id="KLU02366.1"/>
    </source>
</evidence>
<dbReference type="GO" id="GO:0016987">
    <property type="term" value="F:sigma factor activity"/>
    <property type="evidence" value="ECO:0007669"/>
    <property type="project" value="UniProtKB-KW"/>
</dbReference>
<dbReference type="STRING" id="595434.RISK_005432"/>
<dbReference type="RefSeq" id="WP_047816703.1">
    <property type="nucleotide sequence ID" value="NZ_LECT01000044.1"/>
</dbReference>
<gene>
    <name evidence="8" type="ORF">RISK_005432</name>
</gene>
<name>A0A0J1B7B7_RHOIS</name>
<dbReference type="SUPFAM" id="SSF88659">
    <property type="entry name" value="Sigma3 and sigma4 domains of RNA polymerase sigma factors"/>
    <property type="match status" value="1"/>
</dbReference>
<accession>A0A0J1B7B7</accession>
<dbReference type="OrthoDB" id="266768at2"/>
<dbReference type="InterPro" id="IPR013325">
    <property type="entry name" value="RNA_pol_sigma_r2"/>
</dbReference>
<dbReference type="Gene3D" id="1.10.1740.10">
    <property type="match status" value="1"/>
</dbReference>
<evidence type="ECO:0000256" key="4">
    <source>
        <dbReference type="ARBA" id="ARBA00023125"/>
    </source>
</evidence>
<feature type="domain" description="RNA polymerase sigma-70 region 2" evidence="7">
    <location>
        <begin position="30"/>
        <end position="95"/>
    </location>
</feature>
<evidence type="ECO:0000256" key="5">
    <source>
        <dbReference type="ARBA" id="ARBA00023163"/>
    </source>
</evidence>
<dbReference type="InterPro" id="IPR039425">
    <property type="entry name" value="RNA_pol_sigma-70-like"/>
</dbReference>
<dbReference type="PANTHER" id="PTHR43133">
    <property type="entry name" value="RNA POLYMERASE ECF-TYPE SIGMA FACTO"/>
    <property type="match status" value="1"/>
</dbReference>
<reference evidence="8" key="1">
    <citation type="submission" date="2015-05" db="EMBL/GenBank/DDBJ databases">
        <title>Permanent draft genome of Rhodopirellula islandicus K833.</title>
        <authorList>
            <person name="Kizina J."/>
            <person name="Richter M."/>
            <person name="Glockner F.O."/>
            <person name="Harder J."/>
        </authorList>
    </citation>
    <scope>NUCLEOTIDE SEQUENCE [LARGE SCALE GENOMIC DNA]</scope>
    <source>
        <strain evidence="8">K833</strain>
    </source>
</reference>
<protein>
    <recommendedName>
        <fullName evidence="6">RNA polymerase sigma factor</fullName>
    </recommendedName>
</protein>
<keyword evidence="4 6" id="KW-0238">DNA-binding</keyword>
<keyword evidence="9" id="KW-1185">Reference proteome</keyword>
<dbReference type="NCBIfam" id="TIGR02937">
    <property type="entry name" value="sigma70-ECF"/>
    <property type="match status" value="1"/>
</dbReference>
<dbReference type="PANTHER" id="PTHR43133:SF51">
    <property type="entry name" value="RNA POLYMERASE SIGMA FACTOR"/>
    <property type="match status" value="1"/>
</dbReference>